<dbReference type="EMBL" id="FOTF01000012">
    <property type="protein sequence ID" value="SFL28821.1"/>
    <property type="molecule type" value="Genomic_DNA"/>
</dbReference>
<dbReference type="Proteomes" id="UP000199550">
    <property type="component" value="Unassembled WGS sequence"/>
</dbReference>
<sequence length="104" mass="9912">MHAVPATISANFASGSVDVATANTAGGITENISVTGMTIAGNEFSGGNFAVTHNGAVVDGTSFGTGANGMFYGYDTGTGGPDEVGGVLSHAGADAGGALTILAD</sequence>
<gene>
    <name evidence="1" type="ORF">SAMN04488004_11298</name>
</gene>
<reference evidence="1 2" key="1">
    <citation type="submission" date="2016-10" db="EMBL/GenBank/DDBJ databases">
        <authorList>
            <person name="de Groot N.N."/>
        </authorList>
    </citation>
    <scope>NUCLEOTIDE SEQUENCE [LARGE SCALE GENOMIC DNA]</scope>
    <source>
        <strain evidence="1 2">DSM 16199</strain>
    </source>
</reference>
<evidence type="ECO:0000313" key="2">
    <source>
        <dbReference type="Proteomes" id="UP000199550"/>
    </source>
</evidence>
<dbReference type="AlphaFoldDB" id="A0A1I4GI10"/>
<keyword evidence="2" id="KW-1185">Reference proteome</keyword>
<proteinExistence type="predicted"/>
<accession>A0A1I4GI10</accession>
<evidence type="ECO:0008006" key="3">
    <source>
        <dbReference type="Google" id="ProtNLM"/>
    </source>
</evidence>
<organism evidence="1 2">
    <name type="scientific">Loktanella salsilacus</name>
    <dbReference type="NCBI Taxonomy" id="195913"/>
    <lineage>
        <taxon>Bacteria</taxon>
        <taxon>Pseudomonadati</taxon>
        <taxon>Pseudomonadota</taxon>
        <taxon>Alphaproteobacteria</taxon>
        <taxon>Rhodobacterales</taxon>
        <taxon>Roseobacteraceae</taxon>
        <taxon>Loktanella</taxon>
    </lineage>
</organism>
<protein>
    <recommendedName>
        <fullName evidence="3">Transferrin-binding protein B C-lobe/N-lobe beta barrel domain-containing protein</fullName>
    </recommendedName>
</protein>
<name>A0A1I4GI10_9RHOB</name>
<dbReference type="RefSeq" id="WP_090189915.1">
    <property type="nucleotide sequence ID" value="NZ_FOTF01000012.1"/>
</dbReference>
<evidence type="ECO:0000313" key="1">
    <source>
        <dbReference type="EMBL" id="SFL28821.1"/>
    </source>
</evidence>